<dbReference type="EMBL" id="JAZGUE010000004">
    <property type="protein sequence ID" value="KAL2267296.1"/>
    <property type="molecule type" value="Genomic_DNA"/>
</dbReference>
<accession>A0ABR4DAB7</accession>
<keyword evidence="3" id="KW-1185">Reference proteome</keyword>
<feature type="compositionally biased region" description="Low complexity" evidence="1">
    <location>
        <begin position="123"/>
        <end position="134"/>
    </location>
</feature>
<dbReference type="Proteomes" id="UP001600064">
    <property type="component" value="Unassembled WGS sequence"/>
</dbReference>
<evidence type="ECO:0000313" key="2">
    <source>
        <dbReference type="EMBL" id="KAL2267296.1"/>
    </source>
</evidence>
<gene>
    <name evidence="2" type="ORF">VTJ83DRAFT_4573</name>
</gene>
<feature type="compositionally biased region" description="Polar residues" evidence="1">
    <location>
        <begin position="264"/>
        <end position="276"/>
    </location>
</feature>
<evidence type="ECO:0000256" key="1">
    <source>
        <dbReference type="SAM" id="MobiDB-lite"/>
    </source>
</evidence>
<organism evidence="2 3">
    <name type="scientific">Remersonia thermophila</name>
    <dbReference type="NCBI Taxonomy" id="72144"/>
    <lineage>
        <taxon>Eukaryota</taxon>
        <taxon>Fungi</taxon>
        <taxon>Dikarya</taxon>
        <taxon>Ascomycota</taxon>
        <taxon>Pezizomycotina</taxon>
        <taxon>Sordariomycetes</taxon>
        <taxon>Sordariomycetidae</taxon>
        <taxon>Sordariales</taxon>
        <taxon>Sordariales incertae sedis</taxon>
        <taxon>Remersonia</taxon>
    </lineage>
</organism>
<feature type="region of interest" description="Disordered" evidence="1">
    <location>
        <begin position="160"/>
        <end position="378"/>
    </location>
</feature>
<feature type="compositionally biased region" description="Pro residues" evidence="1">
    <location>
        <begin position="73"/>
        <end position="122"/>
    </location>
</feature>
<feature type="compositionally biased region" description="Pro residues" evidence="1">
    <location>
        <begin position="243"/>
        <end position="253"/>
    </location>
</feature>
<dbReference type="GeneID" id="98125721"/>
<evidence type="ECO:0008006" key="4">
    <source>
        <dbReference type="Google" id="ProtNLM"/>
    </source>
</evidence>
<feature type="compositionally biased region" description="Low complexity" evidence="1">
    <location>
        <begin position="298"/>
        <end position="321"/>
    </location>
</feature>
<proteinExistence type="predicted"/>
<comment type="caution">
    <text evidence="2">The sequence shown here is derived from an EMBL/GenBank/DDBJ whole genome shotgun (WGS) entry which is preliminary data.</text>
</comment>
<evidence type="ECO:0000313" key="3">
    <source>
        <dbReference type="Proteomes" id="UP001600064"/>
    </source>
</evidence>
<dbReference type="RefSeq" id="XP_070866023.1">
    <property type="nucleotide sequence ID" value="XM_071011077.1"/>
</dbReference>
<feature type="compositionally biased region" description="Polar residues" evidence="1">
    <location>
        <begin position="228"/>
        <end position="241"/>
    </location>
</feature>
<feature type="compositionally biased region" description="Polar residues" evidence="1">
    <location>
        <begin position="189"/>
        <end position="203"/>
    </location>
</feature>
<protein>
    <recommendedName>
        <fullName evidence="4">Integral membrane protein</fullName>
    </recommendedName>
</protein>
<name>A0ABR4DAB7_9PEZI</name>
<reference evidence="2 3" key="1">
    <citation type="journal article" date="2024" name="Commun. Biol.">
        <title>Comparative genomic analysis of thermophilic fungi reveals convergent evolutionary adaptations and gene losses.</title>
        <authorList>
            <person name="Steindorff A.S."/>
            <person name="Aguilar-Pontes M.V."/>
            <person name="Robinson A.J."/>
            <person name="Andreopoulos B."/>
            <person name="LaButti K."/>
            <person name="Kuo A."/>
            <person name="Mondo S."/>
            <person name="Riley R."/>
            <person name="Otillar R."/>
            <person name="Haridas S."/>
            <person name="Lipzen A."/>
            <person name="Grimwood J."/>
            <person name="Schmutz J."/>
            <person name="Clum A."/>
            <person name="Reid I.D."/>
            <person name="Moisan M.C."/>
            <person name="Butler G."/>
            <person name="Nguyen T.T.M."/>
            <person name="Dewar K."/>
            <person name="Conant G."/>
            <person name="Drula E."/>
            <person name="Henrissat B."/>
            <person name="Hansel C."/>
            <person name="Singer S."/>
            <person name="Hutchinson M.I."/>
            <person name="de Vries R.P."/>
            <person name="Natvig D.O."/>
            <person name="Powell A.J."/>
            <person name="Tsang A."/>
            <person name="Grigoriev I.V."/>
        </authorList>
    </citation>
    <scope>NUCLEOTIDE SEQUENCE [LARGE SCALE GENOMIC DNA]</scope>
    <source>
        <strain evidence="2 3">ATCC 22073</strain>
    </source>
</reference>
<sequence length="998" mass="108050">MVDIKISYYYGGNPNPDPGPPNTSGHPPSGAQHPSGQQPAPYPPPSGSYPQQAPGHAQEHYPPPPGQHQQTSPLPPYQPSLAFPPPPVQSQEPPPLPPRQPSPAFPPPPGQHYQPPPLPPRPLSSAFASLPSSSEVLSDFKSRLGGTVAGFQSKLGSYMAKMQTPPPTAYYPGGPSQQATSGGGALPSYQHQPQDLPTASQQPVHPLPAGNTQTAQGAEPQAAGPVHFSSTWSPVPSTSQHACPPPPPPPPQFPQYQPLLPLESSHQAQGSPTTLPARSETHSLDSVPPPPEKNAQAAHGSEPEFSSSSSFSSHPAASTASLNQGSGDQGRPGPLSASEPAPGEKNETRPPVPEKVPEAQATAEEPPSHGPDSSRSAFSMGSLASEIERLLPSAPAADAASALPRISTNPYPATGEIVVTDYFLHPMMVAPFSSTPQTRICMGHFPHVGRRTVYFHPSAPEFSICAFCYGAYLAPSAFAASFEAKTAEKARCGFHVPRITRSLWPAACATGDLAPLVEYMRRRSSGAMSFCGGPEAKPASASIRWFAARDRLALPASEFALCEACFEDLVGEGPWRARFEAAPGAQPKDESWMCDGWHQPYVRHILQGDWARFVEHVKRWRALPPCDGQWKGPEARWWTLRACDRIFVCEPCYLGKFAASRWEGIVEPGVAAALDSGGRWACDWHNSHNRNLGMALRYAEILKLGAEDLSRRLALIVTKPACGNPEGLVDGLYYNVRDAPIANFGICEACYESCIVLSGLAGFFTDRPSMVPGNTYCNFHPKVHWAACSDQWLIEALQSGVWAAYEDKARALSTTPPCTGIHAAKGGQWWGWPDCTICPWHYHSVAAGSRFASEMPLQGLVGVPDEARICSLFSDGQQRRYREACETGDLDGFLAFCRERYEKWAVMWPAIQRLQAVISNTYWKAVNLRIQSNSNRTSDAITFGTPSATYISSSGNRYNSHSGILAEQQAAEADVLFRQSTEPRVQQAMLIEEWNKWE</sequence>
<feature type="region of interest" description="Disordered" evidence="1">
    <location>
        <begin position="1"/>
        <end position="135"/>
    </location>
</feature>